<evidence type="ECO:0000313" key="2">
    <source>
        <dbReference type="Proteomes" id="UP001219525"/>
    </source>
</evidence>
<evidence type="ECO:0008006" key="3">
    <source>
        <dbReference type="Google" id="ProtNLM"/>
    </source>
</evidence>
<proteinExistence type="predicted"/>
<dbReference type="Proteomes" id="UP001219525">
    <property type="component" value="Unassembled WGS sequence"/>
</dbReference>
<comment type="caution">
    <text evidence="1">The sequence shown here is derived from an EMBL/GenBank/DDBJ whole genome shotgun (WGS) entry which is preliminary data.</text>
</comment>
<dbReference type="EMBL" id="JARJCW010000120">
    <property type="protein sequence ID" value="KAJ7192421.1"/>
    <property type="molecule type" value="Genomic_DNA"/>
</dbReference>
<keyword evidence="2" id="KW-1185">Reference proteome</keyword>
<name>A0AAD6US64_9AGAR</name>
<dbReference type="AlphaFoldDB" id="A0AAD6US64"/>
<organism evidence="1 2">
    <name type="scientific">Mycena pura</name>
    <dbReference type="NCBI Taxonomy" id="153505"/>
    <lineage>
        <taxon>Eukaryota</taxon>
        <taxon>Fungi</taxon>
        <taxon>Dikarya</taxon>
        <taxon>Basidiomycota</taxon>
        <taxon>Agaricomycotina</taxon>
        <taxon>Agaricomycetes</taxon>
        <taxon>Agaricomycetidae</taxon>
        <taxon>Agaricales</taxon>
        <taxon>Marasmiineae</taxon>
        <taxon>Mycenaceae</taxon>
        <taxon>Mycena</taxon>
    </lineage>
</organism>
<reference evidence="1" key="1">
    <citation type="submission" date="2023-03" db="EMBL/GenBank/DDBJ databases">
        <title>Massive genome expansion in bonnet fungi (Mycena s.s.) driven by repeated elements and novel gene families across ecological guilds.</title>
        <authorList>
            <consortium name="Lawrence Berkeley National Laboratory"/>
            <person name="Harder C.B."/>
            <person name="Miyauchi S."/>
            <person name="Viragh M."/>
            <person name="Kuo A."/>
            <person name="Thoen E."/>
            <person name="Andreopoulos B."/>
            <person name="Lu D."/>
            <person name="Skrede I."/>
            <person name="Drula E."/>
            <person name="Henrissat B."/>
            <person name="Morin E."/>
            <person name="Kohler A."/>
            <person name="Barry K."/>
            <person name="LaButti K."/>
            <person name="Morin E."/>
            <person name="Salamov A."/>
            <person name="Lipzen A."/>
            <person name="Mereny Z."/>
            <person name="Hegedus B."/>
            <person name="Baldrian P."/>
            <person name="Stursova M."/>
            <person name="Weitz H."/>
            <person name="Taylor A."/>
            <person name="Grigoriev I.V."/>
            <person name="Nagy L.G."/>
            <person name="Martin F."/>
            <person name="Kauserud H."/>
        </authorList>
    </citation>
    <scope>NUCLEOTIDE SEQUENCE</scope>
    <source>
        <strain evidence="1">9144</strain>
    </source>
</reference>
<protein>
    <recommendedName>
        <fullName evidence="3">F-box domain-containing protein</fullName>
    </recommendedName>
</protein>
<sequence>MRTLPFELQDLVIGDMQGDHDALSSCSLVSKSWLHLSRPYLFGSVTINDGHFVAFLRLKASPYCTFIPFIKKL</sequence>
<gene>
    <name evidence="1" type="ORF">GGX14DRAFT_380089</name>
</gene>
<evidence type="ECO:0000313" key="1">
    <source>
        <dbReference type="EMBL" id="KAJ7192421.1"/>
    </source>
</evidence>
<accession>A0AAD6US64</accession>
<feature type="non-terminal residue" evidence="1">
    <location>
        <position position="73"/>
    </location>
</feature>